<dbReference type="KEGG" id="epa:110235532"/>
<dbReference type="EC" id="3.4.24.-" evidence="11"/>
<proteinExistence type="predicted"/>
<dbReference type="PANTHER" id="PTHR10127">
    <property type="entry name" value="DISCOIDIN, CUB, EGF, LAMININ , AND ZINC METALLOPROTEASE DOMAIN CONTAINING"/>
    <property type="match status" value="1"/>
</dbReference>
<dbReference type="OMA" id="LINTNGC"/>
<dbReference type="InterPro" id="IPR024079">
    <property type="entry name" value="MetalloPept_cat_dom_sf"/>
</dbReference>
<dbReference type="PANTHER" id="PTHR10127:SF850">
    <property type="entry name" value="METALLOENDOPEPTIDASE"/>
    <property type="match status" value="1"/>
</dbReference>
<dbReference type="InterPro" id="IPR006026">
    <property type="entry name" value="Peptidase_Metallo"/>
</dbReference>
<evidence type="ECO:0000313" key="14">
    <source>
        <dbReference type="Proteomes" id="UP000887567"/>
    </source>
</evidence>
<feature type="domain" description="Peptidase M12A" evidence="12">
    <location>
        <begin position="111"/>
        <end position="305"/>
    </location>
</feature>
<dbReference type="PRINTS" id="PR00480">
    <property type="entry name" value="ASTACIN"/>
</dbReference>
<keyword evidence="3 11" id="KW-0732">Signal</keyword>
<dbReference type="SUPFAM" id="SSF55486">
    <property type="entry name" value="Metalloproteases ('zincins'), catalytic domain"/>
    <property type="match status" value="1"/>
</dbReference>
<comment type="caution">
    <text evidence="10">Lacks conserved residue(s) required for the propagation of feature annotation.</text>
</comment>
<dbReference type="AlphaFoldDB" id="A0A913WZR1"/>
<reference evidence="13" key="1">
    <citation type="submission" date="2022-11" db="UniProtKB">
        <authorList>
            <consortium name="EnsemblMetazoa"/>
        </authorList>
    </citation>
    <scope>IDENTIFICATION</scope>
</reference>
<keyword evidence="14" id="KW-1185">Reference proteome</keyword>
<dbReference type="GO" id="GO:0004222">
    <property type="term" value="F:metalloendopeptidase activity"/>
    <property type="evidence" value="ECO:0007669"/>
    <property type="project" value="UniProtKB-UniRule"/>
</dbReference>
<keyword evidence="9" id="KW-0325">Glycoprotein</keyword>
<evidence type="ECO:0000256" key="11">
    <source>
        <dbReference type="RuleBase" id="RU361183"/>
    </source>
</evidence>
<feature type="signal peptide" evidence="11">
    <location>
        <begin position="1"/>
        <end position="22"/>
    </location>
</feature>
<evidence type="ECO:0000256" key="3">
    <source>
        <dbReference type="ARBA" id="ARBA00022729"/>
    </source>
</evidence>
<keyword evidence="4 10" id="KW-0378">Hydrolase</keyword>
<keyword evidence="8 10" id="KW-1015">Disulfide bond</keyword>
<dbReference type="OrthoDB" id="291007at2759"/>
<feature type="active site" evidence="10">
    <location>
        <position position="206"/>
    </location>
</feature>
<keyword evidence="2 10" id="KW-0479">Metal-binding</keyword>
<dbReference type="RefSeq" id="XP_020896659.2">
    <property type="nucleotide sequence ID" value="XM_021041000.2"/>
</dbReference>
<protein>
    <recommendedName>
        <fullName evidence="11">Metalloendopeptidase</fullName>
        <ecNumber evidence="11">3.4.24.-</ecNumber>
    </recommendedName>
</protein>
<evidence type="ECO:0000256" key="1">
    <source>
        <dbReference type="ARBA" id="ARBA00022670"/>
    </source>
</evidence>
<organism evidence="13 14">
    <name type="scientific">Exaiptasia diaphana</name>
    <name type="common">Tropical sea anemone</name>
    <name type="synonym">Aiptasia pulchella</name>
    <dbReference type="NCBI Taxonomy" id="2652724"/>
    <lineage>
        <taxon>Eukaryota</taxon>
        <taxon>Metazoa</taxon>
        <taxon>Cnidaria</taxon>
        <taxon>Anthozoa</taxon>
        <taxon>Hexacorallia</taxon>
        <taxon>Actiniaria</taxon>
        <taxon>Aiptasiidae</taxon>
        <taxon>Exaiptasia</taxon>
    </lineage>
</organism>
<comment type="cofactor">
    <cofactor evidence="10 11">
        <name>Zn(2+)</name>
        <dbReference type="ChEBI" id="CHEBI:29105"/>
    </cofactor>
    <text evidence="10 11">Binds 1 zinc ion per subunit.</text>
</comment>
<evidence type="ECO:0000259" key="12">
    <source>
        <dbReference type="PROSITE" id="PS51864"/>
    </source>
</evidence>
<evidence type="ECO:0000256" key="8">
    <source>
        <dbReference type="ARBA" id="ARBA00023157"/>
    </source>
</evidence>
<dbReference type="SMART" id="SM00235">
    <property type="entry name" value="ZnMc"/>
    <property type="match status" value="1"/>
</dbReference>
<dbReference type="InterPro" id="IPR001506">
    <property type="entry name" value="Peptidase_M12A"/>
</dbReference>
<dbReference type="PROSITE" id="PS51864">
    <property type="entry name" value="ASTACIN"/>
    <property type="match status" value="1"/>
</dbReference>
<dbReference type="Proteomes" id="UP000887567">
    <property type="component" value="Unplaced"/>
</dbReference>
<evidence type="ECO:0000256" key="9">
    <source>
        <dbReference type="ARBA" id="ARBA00023180"/>
    </source>
</evidence>
<evidence type="ECO:0000256" key="4">
    <source>
        <dbReference type="ARBA" id="ARBA00022801"/>
    </source>
</evidence>
<keyword evidence="5 10" id="KW-0862">Zinc</keyword>
<dbReference type="InterPro" id="IPR034035">
    <property type="entry name" value="Astacin-like_dom"/>
</dbReference>
<feature type="binding site" evidence="10">
    <location>
        <position position="209"/>
    </location>
    <ligand>
        <name>Zn(2+)</name>
        <dbReference type="ChEBI" id="CHEBI:29105"/>
        <note>catalytic</note>
    </ligand>
</feature>
<feature type="chain" id="PRO_5038163673" description="Metalloendopeptidase" evidence="11">
    <location>
        <begin position="23"/>
        <end position="305"/>
    </location>
</feature>
<evidence type="ECO:0000256" key="2">
    <source>
        <dbReference type="ARBA" id="ARBA00022723"/>
    </source>
</evidence>
<dbReference type="GO" id="GO:0006508">
    <property type="term" value="P:proteolysis"/>
    <property type="evidence" value="ECO:0007669"/>
    <property type="project" value="UniProtKB-KW"/>
</dbReference>
<evidence type="ECO:0000256" key="7">
    <source>
        <dbReference type="ARBA" id="ARBA00023145"/>
    </source>
</evidence>
<dbReference type="GeneID" id="110235532"/>
<accession>A0A913WZR1</accession>
<evidence type="ECO:0000256" key="5">
    <source>
        <dbReference type="ARBA" id="ARBA00022833"/>
    </source>
</evidence>
<keyword evidence="1 10" id="KW-0645">Protease</keyword>
<name>A0A913WZR1_EXADI</name>
<evidence type="ECO:0000256" key="10">
    <source>
        <dbReference type="PROSITE-ProRule" id="PRU01211"/>
    </source>
</evidence>
<dbReference type="EnsemblMetazoa" id="XM_021041000.2">
    <property type="protein sequence ID" value="XP_020896659.2"/>
    <property type="gene ID" value="LOC110235532"/>
</dbReference>
<dbReference type="FunFam" id="3.40.390.10:FF:000015">
    <property type="entry name" value="Meprin A subunit"/>
    <property type="match status" value="1"/>
</dbReference>
<dbReference type="Gene3D" id="3.40.390.10">
    <property type="entry name" value="Collagenase (Catalytic Domain)"/>
    <property type="match status" value="1"/>
</dbReference>
<dbReference type="GO" id="GO:0008270">
    <property type="term" value="F:zinc ion binding"/>
    <property type="evidence" value="ECO:0007669"/>
    <property type="project" value="UniProtKB-UniRule"/>
</dbReference>
<dbReference type="Pfam" id="PF01400">
    <property type="entry name" value="Astacin"/>
    <property type="match status" value="1"/>
</dbReference>
<keyword evidence="7" id="KW-0865">Zymogen</keyword>
<feature type="binding site" evidence="10">
    <location>
        <position position="215"/>
    </location>
    <ligand>
        <name>Zn(2+)</name>
        <dbReference type="ChEBI" id="CHEBI:29105"/>
        <note>catalytic</note>
    </ligand>
</feature>
<feature type="disulfide bond" evidence="10">
    <location>
        <begin position="175"/>
        <end position="197"/>
    </location>
</feature>
<keyword evidence="6 10" id="KW-0482">Metalloprotease</keyword>
<sequence length="305" mass="35022">MIYRLFLVALALFVCCKMSTFANPIIRTKGEAPDIEEIANREYDTVHGRILAVNMATLRKRRLQGTPENPFERIENIDEDDDLNLYQGDIQLDEDSEELLHMPNRTISKRNGISRKAHLWTSRRIPYLVPGHMAHIKGKLLTAFSHFHKHTCIRFVPYQPGRHKNYIMFDDKKGCSSAIGRAYHITGAQRLSLGSGCQFVGTIIHELLHAVGFWHEQARPDRDKYVKIYWENISKGNADQFTKITSVDTLGTSYDYDSIMHYDRTAFSKNGKPTIVAIGDEKRKFGSRLLSTKDIIEINALYDCK</sequence>
<evidence type="ECO:0000256" key="6">
    <source>
        <dbReference type="ARBA" id="ARBA00023049"/>
    </source>
</evidence>
<evidence type="ECO:0000313" key="13">
    <source>
        <dbReference type="EnsemblMetazoa" id="XP_020896659.2"/>
    </source>
</evidence>
<dbReference type="CDD" id="cd04280">
    <property type="entry name" value="ZnMc_astacin_like"/>
    <property type="match status" value="1"/>
</dbReference>
<feature type="binding site" evidence="10">
    <location>
        <position position="205"/>
    </location>
    <ligand>
        <name>Zn(2+)</name>
        <dbReference type="ChEBI" id="CHEBI:29105"/>
        <note>catalytic</note>
    </ligand>
</feature>